<keyword evidence="13 17" id="KW-0057">Aromatic amino acid biosynthesis</keyword>
<feature type="binding site" evidence="18">
    <location>
        <position position="657"/>
    </location>
    <ligand>
        <name>3-phosphoshikimate</name>
        <dbReference type="ChEBI" id="CHEBI:145989"/>
    </ligand>
</feature>
<evidence type="ECO:0000259" key="20">
    <source>
        <dbReference type="Pfam" id="PF01761"/>
    </source>
</evidence>
<dbReference type="Proteomes" id="UP000184342">
    <property type="component" value="Unassembled WGS sequence"/>
</dbReference>
<comment type="cofactor">
    <cofactor evidence="3">
        <name>Zn(2+)</name>
        <dbReference type="ChEBI" id="CHEBI:29105"/>
    </cofactor>
</comment>
<dbReference type="AlphaFoldDB" id="A0A1M6DPK4"/>
<dbReference type="NCBIfam" id="TIGR01357">
    <property type="entry name" value="aroB"/>
    <property type="match status" value="1"/>
</dbReference>
<feature type="binding site" evidence="18">
    <location>
        <position position="686"/>
    </location>
    <ligand>
        <name>3-phosphoshikimate</name>
        <dbReference type="ChEBI" id="CHEBI:145989"/>
    </ligand>
</feature>
<dbReference type="GO" id="GO:0005737">
    <property type="term" value="C:cytoplasm"/>
    <property type="evidence" value="ECO:0007669"/>
    <property type="project" value="UniProtKB-SubCell"/>
</dbReference>
<dbReference type="InterPro" id="IPR036968">
    <property type="entry name" value="Enolpyruvate_Tfrase_sf"/>
</dbReference>
<evidence type="ECO:0000256" key="5">
    <source>
        <dbReference type="ARBA" id="ARBA00004811"/>
    </source>
</evidence>
<dbReference type="UniPathway" id="UPA00053">
    <property type="reaction ID" value="UER00085"/>
</dbReference>
<keyword evidence="7 17" id="KW-0028">Amino-acid biosynthesis</keyword>
<evidence type="ECO:0000256" key="15">
    <source>
        <dbReference type="ARBA" id="ARBA00023285"/>
    </source>
</evidence>
<dbReference type="HAMAP" id="MF_00110">
    <property type="entry name" value="DHQ_synthase"/>
    <property type="match status" value="1"/>
</dbReference>
<comment type="catalytic activity">
    <reaction evidence="16">
        <text>3-phosphoshikimate + phosphoenolpyruvate = 5-O-(1-carboxyvinyl)-3-phosphoshikimate + phosphate</text>
        <dbReference type="Rhea" id="RHEA:21256"/>
        <dbReference type="ChEBI" id="CHEBI:43474"/>
        <dbReference type="ChEBI" id="CHEBI:57701"/>
        <dbReference type="ChEBI" id="CHEBI:58702"/>
        <dbReference type="ChEBI" id="CHEBI:145989"/>
        <dbReference type="EC" id="2.5.1.19"/>
    </reaction>
    <physiologicalReaction direction="left-to-right" evidence="16">
        <dbReference type="Rhea" id="RHEA:21257"/>
    </physiologicalReaction>
</comment>
<feature type="binding site" evidence="18">
    <location>
        <position position="528"/>
    </location>
    <ligand>
        <name>phosphoenolpyruvate</name>
        <dbReference type="ChEBI" id="CHEBI:58702"/>
    </ligand>
</feature>
<feature type="binding site" evidence="18">
    <location>
        <position position="554"/>
    </location>
    <ligand>
        <name>3-phosphoshikimate</name>
        <dbReference type="ChEBI" id="CHEBI:145989"/>
    </ligand>
</feature>
<feature type="binding site" evidence="18">
    <location>
        <position position="386"/>
    </location>
    <ligand>
        <name>3-phosphoshikimate</name>
        <dbReference type="ChEBI" id="CHEBI:145989"/>
    </ligand>
</feature>
<feature type="binding site" evidence="18">
    <location>
        <position position="733"/>
    </location>
    <ligand>
        <name>phosphoenolpyruvate</name>
        <dbReference type="ChEBI" id="CHEBI:58702"/>
    </ligand>
</feature>
<dbReference type="CDD" id="cd08195">
    <property type="entry name" value="DHQS"/>
    <property type="match status" value="1"/>
</dbReference>
<comment type="function">
    <text evidence="18">Catalyzes the transfer of the enolpyruvyl moiety of phosphoenolpyruvate (PEP) to the 5-hydroxyl of shikimate-3-phosphate (S3P) to produce enolpyruvyl shikimate-3-phosphate and inorganic phosphate.</text>
</comment>
<dbReference type="OrthoDB" id="9806583at2"/>
<dbReference type="GO" id="GO:0009073">
    <property type="term" value="P:aromatic amino acid family biosynthetic process"/>
    <property type="evidence" value="ECO:0007669"/>
    <property type="project" value="UniProtKB-KW"/>
</dbReference>
<evidence type="ECO:0000256" key="8">
    <source>
        <dbReference type="ARBA" id="ARBA00022679"/>
    </source>
</evidence>
<dbReference type="InterPro" id="IPR001986">
    <property type="entry name" value="Enolpyruvate_Tfrase_dom"/>
</dbReference>
<sequence>MPIIQVKTKNHPYEILIQEGSFKDAGELISAKVSPCRVLIISDSNVAPLYAEDLKKSLKAFGFTPSIWHFDAGEQSKTINTLTRIYEACYESGLTRKDCIVALGGGVVGDVAGFAAATYQRGIPYIQIPTTLLAQVDSSVGGKTAIDLPFGKNMAGAFNQPAFVLIDPELLNTLNPKIISDGMAEVIKYGCIRDSALFEILETSAGIIPSAQVIARCVQIKADIVSADEFDFGERMLLNFGHTFGHAIEKASGYSLYTHGEAVSIGMSAAVKVGMAFGVTSPEILPRLTYLLQAWKLPVLTSLSTEAVLTALKADKKQLGDHLNFILLKDLGAAHIHPVPISDLRRAALDSLDQLVLGVPKKSFLPDNLIIHPGKIQGSVRIPASKSLAHRAFICAALTGKTHWELLVSGVYAPFSDDIKATLRCLHQITEAWAEKKKGHFVPELILDCSQSGTTLRLLIPIVAALGLEACFTGQGRLPKRPIHAYQEAFTANGVIMDFPENGDSLPLRIRGRLTAGKFELPGNISSQYISGLLLALPLLESDSTITLTSGLESESYVNMTLSVMSYFGVPVTRNTLNSGYHRYFVHPHSFTETSRPYAVEGDASQAAFWHLASYLGQEITIENPALSQLQGDASMQAVLNQFSSNHAEIDMKDIPDLFPALALAAAASGKDKRIYFKNVNRLRIKESDRIESTLAMLAGFGVENVRVLDNEIIINGVSSLKCGDISSFSDHRIAMTAAIAALKAEGDTIIRDSSCVAKSYPDFFSELKRLGAEIETLTEGGNT</sequence>
<feature type="binding site" evidence="17">
    <location>
        <position position="185"/>
    </location>
    <ligand>
        <name>Zn(2+)</name>
        <dbReference type="ChEBI" id="CHEBI:29105"/>
    </ligand>
</feature>
<dbReference type="InterPro" id="IPR016037">
    <property type="entry name" value="DHQ_synth_AroB"/>
</dbReference>
<keyword evidence="15 17" id="KW-0170">Cobalt</keyword>
<dbReference type="EC" id="4.2.3.4" evidence="17"/>
<organism evidence="22 23">
    <name type="scientific">Parasporobacterium paucivorans DSM 15970</name>
    <dbReference type="NCBI Taxonomy" id="1122934"/>
    <lineage>
        <taxon>Bacteria</taxon>
        <taxon>Bacillati</taxon>
        <taxon>Bacillota</taxon>
        <taxon>Clostridia</taxon>
        <taxon>Lachnospirales</taxon>
        <taxon>Lachnospiraceae</taxon>
        <taxon>Parasporobacterium</taxon>
    </lineage>
</organism>
<protein>
    <recommendedName>
        <fullName evidence="17 18">Multifunctional fusion protein</fullName>
    </recommendedName>
    <domain>
        <recommendedName>
            <fullName evidence="18">3-phosphoshikimate 1-carboxyvinyltransferase</fullName>
            <ecNumber evidence="18">2.5.1.19</ecNumber>
        </recommendedName>
        <alternativeName>
            <fullName evidence="18">5-enolpyruvylshikimate-3-phosphate synthase</fullName>
            <shortName evidence="18">EPSP synthase</shortName>
            <shortName evidence="18">EPSPS</shortName>
        </alternativeName>
    </domain>
    <domain>
        <recommendedName>
            <fullName evidence="17">3-dehydroquinate synthase</fullName>
            <shortName evidence="17">DHQS</shortName>
            <ecNumber evidence="17">4.2.3.4</ecNumber>
        </recommendedName>
    </domain>
</protein>
<comment type="subunit">
    <text evidence="18">Monomer.</text>
</comment>
<comment type="caution">
    <text evidence="17">Lacks conserved residue(s) required for the propagation of feature annotation.</text>
</comment>
<keyword evidence="8 18" id="KW-0808">Transferase</keyword>
<dbReference type="GO" id="GO:0008652">
    <property type="term" value="P:amino acid biosynthetic process"/>
    <property type="evidence" value="ECO:0007669"/>
    <property type="project" value="UniProtKB-KW"/>
</dbReference>
<evidence type="ECO:0000259" key="19">
    <source>
        <dbReference type="Pfam" id="PF00275"/>
    </source>
</evidence>
<dbReference type="Pfam" id="PF01761">
    <property type="entry name" value="DHQ_synthase"/>
    <property type="match status" value="1"/>
</dbReference>
<dbReference type="InterPro" id="IPR030960">
    <property type="entry name" value="DHQS/DOIS_N"/>
</dbReference>
<name>A0A1M6DPK4_9FIRM</name>
<evidence type="ECO:0000256" key="1">
    <source>
        <dbReference type="ARBA" id="ARBA00001393"/>
    </source>
</evidence>
<dbReference type="EMBL" id="FQYT01000006">
    <property type="protein sequence ID" value="SHI75194.1"/>
    <property type="molecule type" value="Genomic_DNA"/>
</dbReference>
<comment type="catalytic activity">
    <reaction evidence="1 17">
        <text>7-phospho-2-dehydro-3-deoxy-D-arabino-heptonate = 3-dehydroquinate + phosphate</text>
        <dbReference type="Rhea" id="RHEA:21968"/>
        <dbReference type="ChEBI" id="CHEBI:32364"/>
        <dbReference type="ChEBI" id="CHEBI:43474"/>
        <dbReference type="ChEBI" id="CHEBI:58394"/>
        <dbReference type="EC" id="4.2.3.4"/>
    </reaction>
</comment>
<keyword evidence="12 17" id="KW-0520">NAD</keyword>
<evidence type="ECO:0000313" key="23">
    <source>
        <dbReference type="Proteomes" id="UP000184342"/>
    </source>
</evidence>
<comment type="cofactor">
    <cofactor evidence="17">
        <name>Co(2+)</name>
        <dbReference type="ChEBI" id="CHEBI:48828"/>
    </cofactor>
    <cofactor evidence="17">
        <name>Zn(2+)</name>
        <dbReference type="ChEBI" id="CHEBI:29105"/>
    </cofactor>
    <text evidence="17">Binds 1 divalent metal cation per subunit. Can use either Co(2+) or Zn(2+).</text>
</comment>
<accession>A0A1M6DPK4</accession>
<evidence type="ECO:0000313" key="22">
    <source>
        <dbReference type="EMBL" id="SHI75194.1"/>
    </source>
</evidence>
<keyword evidence="11 17" id="KW-0862">Zinc</keyword>
<dbReference type="Pfam" id="PF00275">
    <property type="entry name" value="EPSP_synthase"/>
    <property type="match status" value="1"/>
</dbReference>
<feature type="active site" description="Proton acceptor" evidence="18">
    <location>
        <position position="657"/>
    </location>
</feature>
<dbReference type="STRING" id="1122934.SAMN02745691_00772"/>
<dbReference type="SUPFAM" id="SSF56796">
    <property type="entry name" value="Dehydroquinate synthase-like"/>
    <property type="match status" value="1"/>
</dbReference>
<evidence type="ECO:0000259" key="21">
    <source>
        <dbReference type="Pfam" id="PF24621"/>
    </source>
</evidence>
<reference evidence="22 23" key="1">
    <citation type="submission" date="2016-11" db="EMBL/GenBank/DDBJ databases">
        <authorList>
            <person name="Jaros S."/>
            <person name="Januszkiewicz K."/>
            <person name="Wedrychowicz H."/>
        </authorList>
    </citation>
    <scope>NUCLEOTIDE SEQUENCE [LARGE SCALE GENOMIC DNA]</scope>
    <source>
        <strain evidence="22 23">DSM 15970</strain>
    </source>
</reference>
<feature type="binding site" evidence="17">
    <location>
        <position position="143"/>
    </location>
    <ligand>
        <name>NAD(+)</name>
        <dbReference type="ChEBI" id="CHEBI:57540"/>
    </ligand>
</feature>
<feature type="binding site" evidence="18">
    <location>
        <position position="481"/>
    </location>
    <ligand>
        <name>phosphoenolpyruvate</name>
        <dbReference type="ChEBI" id="CHEBI:58702"/>
    </ligand>
</feature>
<feature type="binding site" evidence="18">
    <location>
        <position position="386"/>
    </location>
    <ligand>
        <name>phosphoenolpyruvate</name>
        <dbReference type="ChEBI" id="CHEBI:58702"/>
    </ligand>
</feature>
<feature type="binding site" evidence="17">
    <location>
        <position position="242"/>
    </location>
    <ligand>
        <name>Zn(2+)</name>
        <dbReference type="ChEBI" id="CHEBI:29105"/>
    </ligand>
</feature>
<dbReference type="EC" id="2.5.1.19" evidence="18"/>
<dbReference type="FunFam" id="3.40.50.1970:FF:000007">
    <property type="entry name" value="Pentafunctional AROM polypeptide"/>
    <property type="match status" value="1"/>
</dbReference>
<feature type="binding site" evidence="17">
    <location>
        <begin position="130"/>
        <end position="131"/>
    </location>
    <ligand>
        <name>NAD(+)</name>
        <dbReference type="ChEBI" id="CHEBI:57540"/>
    </ligand>
</feature>
<gene>
    <name evidence="18" type="primary">aroA</name>
    <name evidence="17" type="synonym">aroB</name>
    <name evidence="22" type="ORF">SAMN02745691_00772</name>
</gene>
<evidence type="ECO:0000256" key="9">
    <source>
        <dbReference type="ARBA" id="ARBA00022723"/>
    </source>
</evidence>
<evidence type="ECO:0000256" key="4">
    <source>
        <dbReference type="ARBA" id="ARBA00004661"/>
    </source>
</evidence>
<dbReference type="InterPro" id="IPR013792">
    <property type="entry name" value="RNA3'P_cycl/enolpyr_Trfase_a/b"/>
</dbReference>
<dbReference type="GO" id="GO:0000166">
    <property type="term" value="F:nucleotide binding"/>
    <property type="evidence" value="ECO:0007669"/>
    <property type="project" value="UniProtKB-KW"/>
</dbReference>
<evidence type="ECO:0000256" key="14">
    <source>
        <dbReference type="ARBA" id="ARBA00023239"/>
    </source>
</evidence>
<keyword evidence="23" id="KW-1185">Reference proteome</keyword>
<feature type="binding site" evidence="18">
    <location>
        <position position="387"/>
    </location>
    <ligand>
        <name>3-phosphoshikimate</name>
        <dbReference type="ChEBI" id="CHEBI:145989"/>
    </ligand>
</feature>
<dbReference type="GO" id="GO:0046872">
    <property type="term" value="F:metal ion binding"/>
    <property type="evidence" value="ECO:0007669"/>
    <property type="project" value="UniProtKB-KW"/>
</dbReference>
<dbReference type="SUPFAM" id="SSF55205">
    <property type="entry name" value="EPT/RTPC-like"/>
    <property type="match status" value="1"/>
</dbReference>
<dbReference type="InterPro" id="IPR056179">
    <property type="entry name" value="DHQS_C"/>
</dbReference>
<feature type="binding site" evidence="18">
    <location>
        <position position="528"/>
    </location>
    <ligand>
        <name>3-phosphoshikimate</name>
        <dbReference type="ChEBI" id="CHEBI:145989"/>
    </ligand>
</feature>
<keyword evidence="9 17" id="KW-0479">Metal-binding</keyword>
<feature type="binding site" evidence="18">
    <location>
        <position position="526"/>
    </location>
    <ligand>
        <name>3-phosphoshikimate</name>
        <dbReference type="ChEBI" id="CHEBI:145989"/>
    </ligand>
</feature>
<feature type="binding site" evidence="18">
    <location>
        <position position="527"/>
    </location>
    <ligand>
        <name>3-phosphoshikimate</name>
        <dbReference type="ChEBI" id="CHEBI:145989"/>
    </ligand>
</feature>
<evidence type="ECO:0000256" key="6">
    <source>
        <dbReference type="ARBA" id="ARBA00009948"/>
    </source>
</evidence>
<dbReference type="HAMAP" id="MF_00210">
    <property type="entry name" value="EPSP_synth"/>
    <property type="match status" value="1"/>
</dbReference>
<dbReference type="Gene3D" id="3.40.50.1970">
    <property type="match status" value="1"/>
</dbReference>
<dbReference type="GO" id="GO:0003856">
    <property type="term" value="F:3-dehydroquinate synthase activity"/>
    <property type="evidence" value="ECO:0007669"/>
    <property type="project" value="UniProtKB-UniRule"/>
</dbReference>
<dbReference type="GO" id="GO:0003866">
    <property type="term" value="F:3-phosphoshikimate 1-carboxyvinyltransferase activity"/>
    <property type="evidence" value="ECO:0007669"/>
    <property type="project" value="UniProtKB-UniRule"/>
</dbReference>
<evidence type="ECO:0000256" key="2">
    <source>
        <dbReference type="ARBA" id="ARBA00001911"/>
    </source>
</evidence>
<comment type="similarity">
    <text evidence="6 18">Belongs to the EPSP synthase family.</text>
</comment>
<feature type="binding site" evidence="18">
    <location>
        <position position="391"/>
    </location>
    <ligand>
        <name>3-phosphoshikimate</name>
        <dbReference type="ChEBI" id="CHEBI:145989"/>
    </ligand>
</feature>
<dbReference type="Gene3D" id="3.65.10.10">
    <property type="entry name" value="Enolpyruvate transferase domain"/>
    <property type="match status" value="2"/>
</dbReference>
<evidence type="ECO:0000256" key="7">
    <source>
        <dbReference type="ARBA" id="ARBA00022605"/>
    </source>
</evidence>
<feature type="binding site" evidence="17">
    <location>
        <position position="152"/>
    </location>
    <ligand>
        <name>NAD(+)</name>
        <dbReference type="ChEBI" id="CHEBI:57540"/>
    </ligand>
</feature>
<dbReference type="PANTHER" id="PTHR43622:SF7">
    <property type="entry name" value="3-DEHYDROQUINATE SYNTHASE, CHLOROPLASTIC"/>
    <property type="match status" value="1"/>
</dbReference>
<evidence type="ECO:0000256" key="10">
    <source>
        <dbReference type="ARBA" id="ARBA00022741"/>
    </source>
</evidence>
<keyword evidence="17" id="KW-0963">Cytoplasm</keyword>
<feature type="binding site" evidence="18">
    <location>
        <position position="690"/>
    </location>
    <ligand>
        <name>phosphoenolpyruvate</name>
        <dbReference type="ChEBI" id="CHEBI:58702"/>
    </ligand>
</feature>
<dbReference type="InterPro" id="IPR023193">
    <property type="entry name" value="EPSP_synthase_CS"/>
</dbReference>
<evidence type="ECO:0000256" key="12">
    <source>
        <dbReference type="ARBA" id="ARBA00023027"/>
    </source>
</evidence>
<feature type="binding site" evidence="18">
    <location>
        <position position="453"/>
    </location>
    <ligand>
        <name>phosphoenolpyruvate</name>
        <dbReference type="ChEBI" id="CHEBI:58702"/>
    </ligand>
</feature>
<feature type="binding site" evidence="18">
    <location>
        <position position="759"/>
    </location>
    <ligand>
        <name>phosphoenolpyruvate</name>
        <dbReference type="ChEBI" id="CHEBI:58702"/>
    </ligand>
</feature>
<comment type="subcellular location">
    <subcellularLocation>
        <location evidence="17">Cytoplasm</location>
    </subcellularLocation>
</comment>
<dbReference type="Pfam" id="PF24621">
    <property type="entry name" value="DHQS_C"/>
    <property type="match status" value="1"/>
</dbReference>
<feature type="domain" description="Enolpyruvate transferase" evidence="19">
    <location>
        <begin position="373"/>
        <end position="768"/>
    </location>
</feature>
<evidence type="ECO:0000256" key="13">
    <source>
        <dbReference type="ARBA" id="ARBA00023141"/>
    </source>
</evidence>
<dbReference type="GO" id="GO:0009423">
    <property type="term" value="P:chorismate biosynthetic process"/>
    <property type="evidence" value="ECO:0007669"/>
    <property type="project" value="UniProtKB-UniRule"/>
</dbReference>
<dbReference type="PANTHER" id="PTHR43622">
    <property type="entry name" value="3-DEHYDROQUINATE SYNTHASE"/>
    <property type="match status" value="1"/>
</dbReference>
<feature type="domain" description="3-dehydroquinate synthase C-terminal" evidence="21">
    <location>
        <begin position="182"/>
        <end position="317"/>
    </location>
</feature>
<proteinExistence type="inferred from homology"/>
<evidence type="ECO:0000256" key="3">
    <source>
        <dbReference type="ARBA" id="ARBA00001947"/>
    </source>
</evidence>
<dbReference type="RefSeq" id="WP_073993043.1">
    <property type="nucleotide sequence ID" value="NZ_FQYT01000006.1"/>
</dbReference>
<comment type="similarity">
    <text evidence="17">Belongs to the sugar phosphate cyclases superfamily. Dehydroquinate synthase family.</text>
</comment>
<comment type="pathway">
    <text evidence="5 18">Metabolic intermediate biosynthesis; chorismate biosynthesis; chorismate from D-erythrose 4-phosphate and phosphoenolpyruvate: step 6/7.</text>
</comment>
<feature type="binding site" evidence="17">
    <location>
        <begin position="106"/>
        <end position="110"/>
    </location>
    <ligand>
        <name>NAD(+)</name>
        <dbReference type="ChEBI" id="CHEBI:57540"/>
    </ligand>
</feature>
<evidence type="ECO:0000256" key="18">
    <source>
        <dbReference type="HAMAP-Rule" id="MF_00210"/>
    </source>
</evidence>
<feature type="domain" description="3-dehydroquinate synthase N-terminal" evidence="20">
    <location>
        <begin position="70"/>
        <end position="178"/>
    </location>
</feature>
<keyword evidence="14 17" id="KW-0456">Lyase</keyword>
<keyword evidence="10 17" id="KW-0547">Nucleotide-binding</keyword>
<comment type="cofactor">
    <cofactor evidence="2 17">
        <name>NAD(+)</name>
        <dbReference type="ChEBI" id="CHEBI:57540"/>
    </cofactor>
</comment>
<evidence type="ECO:0000256" key="11">
    <source>
        <dbReference type="ARBA" id="ARBA00022833"/>
    </source>
</evidence>
<dbReference type="InterPro" id="IPR050071">
    <property type="entry name" value="Dehydroquinate_synthase"/>
</dbReference>
<evidence type="ECO:0000256" key="16">
    <source>
        <dbReference type="ARBA" id="ARBA00044633"/>
    </source>
</evidence>
<dbReference type="Gene3D" id="1.20.1090.10">
    <property type="entry name" value="Dehydroquinate synthase-like - alpha domain"/>
    <property type="match status" value="1"/>
</dbReference>
<comment type="pathway">
    <text evidence="4 17">Metabolic intermediate biosynthesis; chorismate biosynthesis; chorismate from D-erythrose 4-phosphate and phosphoenolpyruvate: step 2/7.</text>
</comment>
<dbReference type="PROSITE" id="PS00885">
    <property type="entry name" value="EPSP_SYNTHASE_2"/>
    <property type="match status" value="1"/>
</dbReference>
<evidence type="ECO:0000256" key="17">
    <source>
        <dbReference type="HAMAP-Rule" id="MF_00110"/>
    </source>
</evidence>
<feature type="binding site" evidence="17">
    <location>
        <position position="259"/>
    </location>
    <ligand>
        <name>Zn(2+)</name>
        <dbReference type="ChEBI" id="CHEBI:29105"/>
    </ligand>
</feature>
<comment type="function">
    <text evidence="17">Catalyzes the conversion of 3-deoxy-D-arabino-heptulosonate 7-phosphate (DAHP) to dehydroquinate (DHQ).</text>
</comment>
<dbReference type="InterPro" id="IPR006264">
    <property type="entry name" value="EPSP_synthase"/>
</dbReference>